<evidence type="ECO:0000313" key="3">
    <source>
        <dbReference type="Proteomes" id="UP000216991"/>
    </source>
</evidence>
<feature type="transmembrane region" description="Helical" evidence="1">
    <location>
        <begin position="137"/>
        <end position="155"/>
    </location>
</feature>
<evidence type="ECO:0000256" key="1">
    <source>
        <dbReference type="SAM" id="Phobius"/>
    </source>
</evidence>
<protein>
    <submittedName>
        <fullName evidence="2">DUF1109 domain-containing protein</fullName>
    </submittedName>
</protein>
<proteinExistence type="predicted"/>
<dbReference type="InterPro" id="IPR009495">
    <property type="entry name" value="NrsF"/>
</dbReference>
<accession>A0A255YB53</accession>
<organism evidence="2 3">
    <name type="scientific">Sandarakinorhabdus cyanobacteriorum</name>
    <dbReference type="NCBI Taxonomy" id="1981098"/>
    <lineage>
        <taxon>Bacteria</taxon>
        <taxon>Pseudomonadati</taxon>
        <taxon>Pseudomonadota</taxon>
        <taxon>Alphaproteobacteria</taxon>
        <taxon>Sphingomonadales</taxon>
        <taxon>Sphingosinicellaceae</taxon>
        <taxon>Sandarakinorhabdus</taxon>
    </lineage>
</organism>
<name>A0A255YB53_9SPHN</name>
<dbReference type="OrthoDB" id="7390889at2"/>
<feature type="transmembrane region" description="Helical" evidence="1">
    <location>
        <begin position="191"/>
        <end position="213"/>
    </location>
</feature>
<dbReference type="EMBL" id="NOXT01000121">
    <property type="protein sequence ID" value="OYQ25690.1"/>
    <property type="molecule type" value="Genomic_DNA"/>
</dbReference>
<dbReference type="RefSeq" id="WP_086115907.1">
    <property type="nucleotide sequence ID" value="NZ_NOXT01000121.1"/>
</dbReference>
<dbReference type="Pfam" id="PF06532">
    <property type="entry name" value="NrsF"/>
    <property type="match status" value="1"/>
</dbReference>
<keyword evidence="1" id="KW-1133">Transmembrane helix</keyword>
<keyword evidence="1" id="KW-0472">Membrane</keyword>
<reference evidence="2 3" key="1">
    <citation type="submission" date="2017-07" db="EMBL/GenBank/DDBJ databases">
        <title>Sandarakinorhabdus cyanobacteriorum sp. nov., a novel bacterium isolated from cyanobacterial aggregates in a eutrophic lake.</title>
        <authorList>
            <person name="Cai H."/>
        </authorList>
    </citation>
    <scope>NUCLEOTIDE SEQUENCE [LARGE SCALE GENOMIC DNA]</scope>
    <source>
        <strain evidence="2 3">TH057</strain>
    </source>
</reference>
<keyword evidence="1" id="KW-0812">Transmembrane</keyword>
<evidence type="ECO:0000313" key="2">
    <source>
        <dbReference type="EMBL" id="OYQ25690.1"/>
    </source>
</evidence>
<comment type="caution">
    <text evidence="2">The sequence shown here is derived from an EMBL/GenBank/DDBJ whole genome shotgun (WGS) entry which is preliminary data.</text>
</comment>
<feature type="transmembrane region" description="Helical" evidence="1">
    <location>
        <begin position="167"/>
        <end position="185"/>
    </location>
</feature>
<keyword evidence="3" id="KW-1185">Reference proteome</keyword>
<feature type="transmembrane region" description="Helical" evidence="1">
    <location>
        <begin position="34"/>
        <end position="53"/>
    </location>
</feature>
<sequence length="219" mass="22520">MAVGSAEDADLPWLDQLAADLAPVRPLDDGPARWQLAGLVGAAAVLVALALGLRTDLVAGQPDLMFLLRCGSLAVLALVCTLAALDHAHPGVGRSSDGWKVAILMAGLLPLAGLAQAVMQPDHAIAMAAQPSGWQCLMVSLGIASLAALPIIRHLRRGAPVAPERAGLLVGLSAGSLGALAYNVHCPFNSLAYIGLWYGSAVAIATVAGRLIVPRLVRW</sequence>
<gene>
    <name evidence="2" type="ORF">CHU93_13245</name>
</gene>
<feature type="transmembrane region" description="Helical" evidence="1">
    <location>
        <begin position="65"/>
        <end position="85"/>
    </location>
</feature>
<dbReference type="Proteomes" id="UP000216991">
    <property type="component" value="Unassembled WGS sequence"/>
</dbReference>
<feature type="transmembrane region" description="Helical" evidence="1">
    <location>
        <begin position="97"/>
        <end position="117"/>
    </location>
</feature>
<dbReference type="AlphaFoldDB" id="A0A255YB53"/>